<keyword evidence="6 8" id="KW-0067">ATP-binding</keyword>
<sequence>MRVSITEHEELEGLSLEKKSASDKTGDAPFQQGSKREKSKLIKNNEQAIKEYRTSFEGESFVQRAKSRGMSMLTKPVQLKNIVGEQLDASSEFVPPVFAKSDEEVTAIQSRIVGSIFFNDLAEQEERVLIDAFEPVTMAEGDIVIREGDKGDYFYVILEGKVTFLVKEKIVGDSKGGSQCFGELALLYTSPRAATVRCDSSPTKMFRVDQKTFRSLLQKQSQAKESEKMGLLRSIDFFTDIDDRRDLKRLSAAMKPRAISPGDQLTKAGIPLDVFYIVVEGELEVTNVTFGTTRFEDVKVTKGSYFGERVLSSDEPISANITVTKAGMVFYIDKPSFEKVMGQFSRVVLRAQYKSVLEEVDLLIGAKLSTIQFEDLADYVVDKEFKADEVIFCDEEDTEAAMYIIRRGSVKLTGEGIHDIVKSGGYFGESLLLLDNRQGSMPKGKLTPRFSAKALEQCHCGVLYLSNCRFVFDTGTIPDLHGENRYYLDNVGLTDSDDDDEGLFGAAPSSLTRETTKQWLRNTSSDLLRSVVKTNVQLADLEKHSVLGEGQFGEVWLVSADLSDPHSKQFFALKSQHKEDDSRGDSIDFIRREIDILQAVDHPFLITYVHEYDDPDKIYILMRLVYGGELFDVIHYKTENGKWSSGIPEDHAKFYAMMIADTLEYMHRKQFVYRDMKAENVLIDRDGYPVICDFGFAKYVEDLTYTMCGTPNFLSPEAILQKGHNHSTDHWALGVLIYEMIAGENPFFYDGMPQMELFEAILQDRYYPLPDEVSDDAFEVVDELLVKDPTQRLGSLAGGGKDIINKAWFRDLDLVEMRQKRHRAPFIPHNKELDEKLNKAASSAPPKERQSASHSELPVPGPPATITTFTDGGTVKFGNVRKKRVDSLLNDCDSDSDSD</sequence>
<evidence type="ECO:0000256" key="2">
    <source>
        <dbReference type="ARBA" id="ARBA00022535"/>
    </source>
</evidence>
<dbReference type="SUPFAM" id="SSF51206">
    <property type="entry name" value="cAMP-binding domain-like"/>
    <property type="match status" value="3"/>
</dbReference>
<evidence type="ECO:0000256" key="3">
    <source>
        <dbReference type="ARBA" id="ARBA00022679"/>
    </source>
</evidence>
<evidence type="ECO:0000256" key="8">
    <source>
        <dbReference type="PROSITE-ProRule" id="PRU10141"/>
    </source>
</evidence>
<dbReference type="CDD" id="cd00038">
    <property type="entry name" value="CAP_ED"/>
    <property type="match status" value="3"/>
</dbReference>
<reference evidence="12" key="1">
    <citation type="submission" date="2023-08" db="EMBL/GenBank/DDBJ databases">
        <authorList>
            <person name="Audoor S."/>
            <person name="Bilcke G."/>
        </authorList>
    </citation>
    <scope>NUCLEOTIDE SEQUENCE</scope>
</reference>
<evidence type="ECO:0000256" key="6">
    <source>
        <dbReference type="ARBA" id="ARBA00022840"/>
    </source>
</evidence>
<dbReference type="PROSITE" id="PS00107">
    <property type="entry name" value="PROTEIN_KINASE_ATP"/>
    <property type="match status" value="1"/>
</dbReference>
<evidence type="ECO:0000313" key="13">
    <source>
        <dbReference type="Proteomes" id="UP001295423"/>
    </source>
</evidence>
<dbReference type="PANTHER" id="PTHR24353">
    <property type="entry name" value="CYCLIC NUCLEOTIDE-DEPENDENT PROTEIN KINASE"/>
    <property type="match status" value="1"/>
</dbReference>
<keyword evidence="2" id="KW-0140">cGMP</keyword>
<feature type="compositionally biased region" description="Basic and acidic residues" evidence="9">
    <location>
        <begin position="15"/>
        <end position="26"/>
    </location>
</feature>
<evidence type="ECO:0000256" key="1">
    <source>
        <dbReference type="ARBA" id="ARBA00022527"/>
    </source>
</evidence>
<evidence type="ECO:0000259" key="10">
    <source>
        <dbReference type="PROSITE" id="PS50011"/>
    </source>
</evidence>
<keyword evidence="5" id="KW-0418">Kinase</keyword>
<dbReference type="InterPro" id="IPR011009">
    <property type="entry name" value="Kinase-like_dom_sf"/>
</dbReference>
<evidence type="ECO:0000313" key="12">
    <source>
        <dbReference type="EMBL" id="CAJ1942794.1"/>
    </source>
</evidence>
<keyword evidence="3" id="KW-0808">Transferase</keyword>
<evidence type="ECO:0000256" key="7">
    <source>
        <dbReference type="ARBA" id="ARBA00022992"/>
    </source>
</evidence>
<evidence type="ECO:0000256" key="9">
    <source>
        <dbReference type="SAM" id="MobiDB-lite"/>
    </source>
</evidence>
<gene>
    <name evidence="12" type="ORF">CYCCA115_LOCUS8125</name>
</gene>
<dbReference type="InterPro" id="IPR000719">
    <property type="entry name" value="Prot_kinase_dom"/>
</dbReference>
<dbReference type="Gene3D" id="2.60.120.10">
    <property type="entry name" value="Jelly Rolls"/>
    <property type="match status" value="3"/>
</dbReference>
<dbReference type="Pfam" id="PF00027">
    <property type="entry name" value="cNMP_binding"/>
    <property type="match status" value="3"/>
</dbReference>
<dbReference type="InterPro" id="IPR018490">
    <property type="entry name" value="cNMP-bd_dom_sf"/>
</dbReference>
<dbReference type="Gene3D" id="3.30.200.20">
    <property type="entry name" value="Phosphorylase Kinase, domain 1"/>
    <property type="match status" value="1"/>
</dbReference>
<dbReference type="GO" id="GO:0005952">
    <property type="term" value="C:cAMP-dependent protein kinase complex"/>
    <property type="evidence" value="ECO:0007669"/>
    <property type="project" value="TreeGrafter"/>
</dbReference>
<feature type="compositionally biased region" description="Basic and acidic residues" evidence="9">
    <location>
        <begin position="829"/>
        <end position="838"/>
    </location>
</feature>
<keyword evidence="4 8" id="KW-0547">Nucleotide-binding</keyword>
<proteinExistence type="predicted"/>
<accession>A0AAD2FLT4</accession>
<dbReference type="PROSITE" id="PS50042">
    <property type="entry name" value="CNMP_BINDING_3"/>
    <property type="match status" value="3"/>
</dbReference>
<dbReference type="PROSITE" id="PS00888">
    <property type="entry name" value="CNMP_BINDING_1"/>
    <property type="match status" value="1"/>
</dbReference>
<dbReference type="PROSITE" id="PS50011">
    <property type="entry name" value="PROTEIN_KINASE_DOM"/>
    <property type="match status" value="1"/>
</dbReference>
<dbReference type="GO" id="GO:0046872">
    <property type="term" value="F:metal ion binding"/>
    <property type="evidence" value="ECO:0007669"/>
    <property type="project" value="UniProtKB-KW"/>
</dbReference>
<keyword evidence="7" id="KW-0142">cGMP-binding</keyword>
<dbReference type="PROSITE" id="PS00108">
    <property type="entry name" value="PROTEIN_KINASE_ST"/>
    <property type="match status" value="1"/>
</dbReference>
<dbReference type="InterPro" id="IPR014710">
    <property type="entry name" value="RmlC-like_jellyroll"/>
</dbReference>
<keyword evidence="1" id="KW-0723">Serine/threonine-protein kinase</keyword>
<name>A0AAD2FLT4_9STRA</name>
<dbReference type="PANTHER" id="PTHR24353:SF143">
    <property type="entry name" value="PROTEIN KINASE DOMAIN-CONTAINING PROTEIN"/>
    <property type="match status" value="1"/>
</dbReference>
<feature type="domain" description="Cyclic nucleotide-binding" evidence="11">
    <location>
        <begin position="243"/>
        <end position="342"/>
    </location>
</feature>
<dbReference type="Proteomes" id="UP001295423">
    <property type="component" value="Unassembled WGS sequence"/>
</dbReference>
<comment type="caution">
    <text evidence="12">The sequence shown here is derived from an EMBL/GenBank/DDBJ whole genome shotgun (WGS) entry which is preliminary data.</text>
</comment>
<evidence type="ECO:0000259" key="11">
    <source>
        <dbReference type="PROSITE" id="PS50042"/>
    </source>
</evidence>
<dbReference type="SMART" id="SM00100">
    <property type="entry name" value="cNMP"/>
    <property type="match status" value="3"/>
</dbReference>
<dbReference type="InterPro" id="IPR008271">
    <property type="entry name" value="Ser/Thr_kinase_AS"/>
</dbReference>
<dbReference type="GO" id="GO:0005524">
    <property type="term" value="F:ATP binding"/>
    <property type="evidence" value="ECO:0007669"/>
    <property type="project" value="UniProtKB-UniRule"/>
</dbReference>
<organism evidence="12 13">
    <name type="scientific">Cylindrotheca closterium</name>
    <dbReference type="NCBI Taxonomy" id="2856"/>
    <lineage>
        <taxon>Eukaryota</taxon>
        <taxon>Sar</taxon>
        <taxon>Stramenopiles</taxon>
        <taxon>Ochrophyta</taxon>
        <taxon>Bacillariophyta</taxon>
        <taxon>Bacillariophyceae</taxon>
        <taxon>Bacillariophycidae</taxon>
        <taxon>Bacillariales</taxon>
        <taxon>Bacillariaceae</taxon>
        <taxon>Cylindrotheca</taxon>
    </lineage>
</organism>
<dbReference type="SUPFAM" id="SSF56112">
    <property type="entry name" value="Protein kinase-like (PK-like)"/>
    <property type="match status" value="1"/>
</dbReference>
<dbReference type="InterPro" id="IPR018488">
    <property type="entry name" value="cNMP-bd_CS"/>
</dbReference>
<dbReference type="AlphaFoldDB" id="A0AAD2FLT4"/>
<dbReference type="Gene3D" id="1.10.510.10">
    <property type="entry name" value="Transferase(Phosphotransferase) domain 1"/>
    <property type="match status" value="1"/>
</dbReference>
<evidence type="ECO:0000256" key="4">
    <source>
        <dbReference type="ARBA" id="ARBA00022741"/>
    </source>
</evidence>
<feature type="domain" description="Protein kinase" evidence="10">
    <location>
        <begin position="541"/>
        <end position="809"/>
    </location>
</feature>
<evidence type="ECO:0000256" key="5">
    <source>
        <dbReference type="ARBA" id="ARBA00022777"/>
    </source>
</evidence>
<dbReference type="PROSITE" id="PS00889">
    <property type="entry name" value="CNMP_BINDING_2"/>
    <property type="match status" value="1"/>
</dbReference>
<dbReference type="InterPro" id="IPR017441">
    <property type="entry name" value="Protein_kinase_ATP_BS"/>
</dbReference>
<dbReference type="Pfam" id="PF00069">
    <property type="entry name" value="Pkinase"/>
    <property type="match status" value="1"/>
</dbReference>
<keyword evidence="13" id="KW-1185">Reference proteome</keyword>
<dbReference type="GO" id="GO:0030553">
    <property type="term" value="F:cGMP binding"/>
    <property type="evidence" value="ECO:0007669"/>
    <property type="project" value="UniProtKB-KW"/>
</dbReference>
<dbReference type="EMBL" id="CAKOGP040001112">
    <property type="protein sequence ID" value="CAJ1942794.1"/>
    <property type="molecule type" value="Genomic_DNA"/>
</dbReference>
<feature type="binding site" evidence="8">
    <location>
        <position position="574"/>
    </location>
    <ligand>
        <name>ATP</name>
        <dbReference type="ChEBI" id="CHEBI:30616"/>
    </ligand>
</feature>
<evidence type="ECO:0008006" key="14">
    <source>
        <dbReference type="Google" id="ProtNLM"/>
    </source>
</evidence>
<dbReference type="PRINTS" id="PR00103">
    <property type="entry name" value="CAMPKINASE"/>
</dbReference>
<feature type="region of interest" description="Disordered" evidence="9">
    <location>
        <begin position="1"/>
        <end position="38"/>
    </location>
</feature>
<feature type="region of interest" description="Disordered" evidence="9">
    <location>
        <begin position="825"/>
        <end position="873"/>
    </location>
</feature>
<dbReference type="GO" id="GO:0004691">
    <property type="term" value="F:cAMP-dependent protein kinase activity"/>
    <property type="evidence" value="ECO:0007669"/>
    <property type="project" value="TreeGrafter"/>
</dbReference>
<dbReference type="InterPro" id="IPR000595">
    <property type="entry name" value="cNMP-bd_dom"/>
</dbReference>
<protein>
    <recommendedName>
        <fullName evidence="14">cGMP-dependent protein kinase</fullName>
    </recommendedName>
</protein>
<feature type="domain" description="Cyclic nucleotide-binding" evidence="11">
    <location>
        <begin position="364"/>
        <end position="443"/>
    </location>
</feature>
<feature type="domain" description="Cyclic nucleotide-binding" evidence="11">
    <location>
        <begin position="117"/>
        <end position="234"/>
    </location>
</feature>
<dbReference type="SMART" id="SM00220">
    <property type="entry name" value="S_TKc"/>
    <property type="match status" value="1"/>
</dbReference>